<feature type="transmembrane region" description="Helical" evidence="9">
    <location>
        <begin position="222"/>
        <end position="246"/>
    </location>
</feature>
<evidence type="ECO:0000256" key="6">
    <source>
        <dbReference type="ARBA" id="ARBA00022989"/>
    </source>
</evidence>
<dbReference type="NCBIfam" id="TIGR00916">
    <property type="entry name" value="2A0604s01"/>
    <property type="match status" value="1"/>
</dbReference>
<proteinExistence type="inferred from homology"/>
<dbReference type="InterPro" id="IPR022813">
    <property type="entry name" value="SecD/SecF_arch_bac"/>
</dbReference>
<sequence>MPPAEQPAPADPRKELAERIADEKKWRQSTRQGVQFLALQFQATRCDKEDILAGNDDPKLPLVTCSTDHKVAYLLAPSIISGDQIQDATSGMNQRGIGYVVDVQFKPAAANTWADFTAAHIGTQTAFTLDSQVVSAPMIQEAIPGGRTQITGGDPPFTAATAKQLANVLKYGSLPLSFESSEAQTVSATLGLTSLRAGLIAGAIGLVLVLLYSLLYYRVLGLLTALSLTASGAMIFAILVILGRQINYTLDLAGIAGLIIGIGTTADSFVVFFERIKDEIREGRSFRSAVPRGWVRARKTIVSGNAVTFLAAAVLYALAIGQVRGFAFTLGLTTILDVVVVFLVTWPLVYLASKSPTLAKPAYNGLGAIQQVARERRASAQVKTGRG</sequence>
<dbReference type="SUPFAM" id="SSF82866">
    <property type="entry name" value="Multidrug efflux transporter AcrB transmembrane domain"/>
    <property type="match status" value="1"/>
</dbReference>
<dbReference type="Proteomes" id="UP000192513">
    <property type="component" value="Unassembled WGS sequence"/>
</dbReference>
<comment type="subunit">
    <text evidence="9">Forms a complex with SecF. Part of the essential Sec protein translocation apparatus which comprises SecA, SecYEG and auxiliary proteins SecDF. Other proteins may also be involved.</text>
</comment>
<keyword evidence="2 9" id="KW-0813">Transport</keyword>
<name>A0A1X0I3L6_9MYCO</name>
<keyword evidence="6 9" id="KW-1133">Transmembrane helix</keyword>
<dbReference type="PANTHER" id="PTHR30081:SF1">
    <property type="entry name" value="PROTEIN TRANSLOCASE SUBUNIT SECD"/>
    <property type="match status" value="1"/>
</dbReference>
<evidence type="ECO:0000256" key="1">
    <source>
        <dbReference type="ARBA" id="ARBA00004651"/>
    </source>
</evidence>
<dbReference type="NCBIfam" id="TIGR01129">
    <property type="entry name" value="secD"/>
    <property type="match status" value="1"/>
</dbReference>
<keyword evidence="4 9" id="KW-0812">Transmembrane</keyword>
<keyword evidence="7 9" id="KW-0811">Translocation</keyword>
<dbReference type="PANTHER" id="PTHR30081">
    <property type="entry name" value="PROTEIN-EXPORT MEMBRANE PROTEIN SEC"/>
    <property type="match status" value="1"/>
</dbReference>
<dbReference type="Gene3D" id="1.20.1640.10">
    <property type="entry name" value="Multidrug efflux transporter AcrB transmembrane domain"/>
    <property type="match status" value="1"/>
</dbReference>
<keyword evidence="5 9" id="KW-0653">Protein transport</keyword>
<dbReference type="GO" id="GO:0043952">
    <property type="term" value="P:protein transport by the Sec complex"/>
    <property type="evidence" value="ECO:0007669"/>
    <property type="project" value="UniProtKB-UniRule"/>
</dbReference>
<comment type="caution">
    <text evidence="9">Lacks conserved residue(s) required for the propagation of feature annotation.</text>
</comment>
<comment type="subcellular location">
    <subcellularLocation>
        <location evidence="1 9">Cell membrane</location>
        <topology evidence="1 9">Multi-pass membrane protein</topology>
    </subcellularLocation>
</comment>
<dbReference type="HAMAP" id="MF_01463_B">
    <property type="entry name" value="SecD_B"/>
    <property type="match status" value="1"/>
</dbReference>
<dbReference type="GO" id="GO:0065002">
    <property type="term" value="P:intracellular protein transmembrane transport"/>
    <property type="evidence" value="ECO:0007669"/>
    <property type="project" value="UniProtKB-UniRule"/>
</dbReference>
<dbReference type="Pfam" id="PF22599">
    <property type="entry name" value="SecDF_P1_head"/>
    <property type="match status" value="1"/>
</dbReference>
<gene>
    <name evidence="9" type="primary">secD</name>
    <name evidence="12" type="ORF">BST39_26630</name>
</gene>
<evidence type="ECO:0000259" key="10">
    <source>
        <dbReference type="Pfam" id="PF02355"/>
    </source>
</evidence>
<dbReference type="Gene3D" id="3.30.1360.200">
    <property type="match status" value="1"/>
</dbReference>
<feature type="domain" description="SecDF P1 head subdomain" evidence="11">
    <location>
        <begin position="68"/>
        <end position="175"/>
    </location>
</feature>
<dbReference type="InterPro" id="IPR055344">
    <property type="entry name" value="SecD_SecF_C_bact"/>
</dbReference>
<comment type="function">
    <text evidence="9">Part of the Sec protein translocase complex. Interacts with the SecYEG preprotein conducting channel. SecDF uses the proton motive force (PMF) to complete protein translocation after the ATP-dependent function of SecA.</text>
</comment>
<organism evidence="12 13">
    <name type="scientific">Mycobacterium paraseoulense</name>
    <dbReference type="NCBI Taxonomy" id="590652"/>
    <lineage>
        <taxon>Bacteria</taxon>
        <taxon>Bacillati</taxon>
        <taxon>Actinomycetota</taxon>
        <taxon>Actinomycetes</taxon>
        <taxon>Mycobacteriales</taxon>
        <taxon>Mycobacteriaceae</taxon>
        <taxon>Mycobacterium</taxon>
    </lineage>
</organism>
<comment type="similarity">
    <text evidence="9">Belongs to the SecD/SecF family. SecD subfamily.</text>
</comment>
<dbReference type="GO" id="GO:0015450">
    <property type="term" value="F:protein-transporting ATPase activity"/>
    <property type="evidence" value="ECO:0007669"/>
    <property type="project" value="InterPro"/>
</dbReference>
<keyword evidence="8 9" id="KW-0472">Membrane</keyword>
<dbReference type="EMBL" id="MVIE01000062">
    <property type="protein sequence ID" value="ORB33328.1"/>
    <property type="molecule type" value="Genomic_DNA"/>
</dbReference>
<evidence type="ECO:0000256" key="2">
    <source>
        <dbReference type="ARBA" id="ARBA00022448"/>
    </source>
</evidence>
<evidence type="ECO:0000313" key="13">
    <source>
        <dbReference type="Proteomes" id="UP000192513"/>
    </source>
</evidence>
<dbReference type="InterPro" id="IPR005791">
    <property type="entry name" value="SecD"/>
</dbReference>
<reference evidence="12 13" key="1">
    <citation type="submission" date="2017-02" db="EMBL/GenBank/DDBJ databases">
        <title>The new phylogeny of genus Mycobacterium.</title>
        <authorList>
            <person name="Tortoli E."/>
            <person name="Trovato A."/>
            <person name="Cirillo D.M."/>
        </authorList>
    </citation>
    <scope>NUCLEOTIDE SEQUENCE [LARGE SCALE GENOMIC DNA]</scope>
    <source>
        <strain evidence="12 13">DSM 45000</strain>
    </source>
</reference>
<evidence type="ECO:0000256" key="4">
    <source>
        <dbReference type="ARBA" id="ARBA00022692"/>
    </source>
</evidence>
<accession>A0A1X0I3L6</accession>
<evidence type="ECO:0000256" key="3">
    <source>
        <dbReference type="ARBA" id="ARBA00022475"/>
    </source>
</evidence>
<keyword evidence="3 9" id="KW-1003">Cell membrane</keyword>
<dbReference type="STRING" id="590652.BST39_26630"/>
<keyword evidence="13" id="KW-1185">Reference proteome</keyword>
<evidence type="ECO:0000256" key="5">
    <source>
        <dbReference type="ARBA" id="ARBA00022927"/>
    </source>
</evidence>
<feature type="transmembrane region" description="Helical" evidence="9">
    <location>
        <begin position="326"/>
        <end position="351"/>
    </location>
</feature>
<dbReference type="GO" id="GO:0006605">
    <property type="term" value="P:protein targeting"/>
    <property type="evidence" value="ECO:0007669"/>
    <property type="project" value="UniProtKB-UniRule"/>
</dbReference>
<dbReference type="Pfam" id="PF02355">
    <property type="entry name" value="SecD_SecF_C"/>
    <property type="match status" value="1"/>
</dbReference>
<dbReference type="InterPro" id="IPR054384">
    <property type="entry name" value="SecDF_P1_head"/>
</dbReference>
<feature type="transmembrane region" description="Helical" evidence="9">
    <location>
        <begin position="252"/>
        <end position="273"/>
    </location>
</feature>
<dbReference type="GO" id="GO:0005886">
    <property type="term" value="C:plasma membrane"/>
    <property type="evidence" value="ECO:0007669"/>
    <property type="project" value="UniProtKB-SubCell"/>
</dbReference>
<evidence type="ECO:0000256" key="9">
    <source>
        <dbReference type="HAMAP-Rule" id="MF_01463"/>
    </source>
</evidence>
<comment type="caution">
    <text evidence="12">The sequence shown here is derived from an EMBL/GenBank/DDBJ whole genome shotgun (WGS) entry which is preliminary data.</text>
</comment>
<evidence type="ECO:0000256" key="8">
    <source>
        <dbReference type="ARBA" id="ARBA00023136"/>
    </source>
</evidence>
<feature type="transmembrane region" description="Helical" evidence="9">
    <location>
        <begin position="301"/>
        <end position="320"/>
    </location>
</feature>
<evidence type="ECO:0000313" key="12">
    <source>
        <dbReference type="EMBL" id="ORB33328.1"/>
    </source>
</evidence>
<evidence type="ECO:0000259" key="11">
    <source>
        <dbReference type="Pfam" id="PF22599"/>
    </source>
</evidence>
<dbReference type="AlphaFoldDB" id="A0A1X0I3L6"/>
<dbReference type="InterPro" id="IPR048634">
    <property type="entry name" value="SecD_SecF_C"/>
</dbReference>
<evidence type="ECO:0000256" key="7">
    <source>
        <dbReference type="ARBA" id="ARBA00023010"/>
    </source>
</evidence>
<protein>
    <recommendedName>
        <fullName evidence="9">Protein translocase subunit SecD</fullName>
    </recommendedName>
</protein>
<feature type="transmembrane region" description="Helical" evidence="9">
    <location>
        <begin position="195"/>
        <end position="215"/>
    </location>
</feature>
<feature type="domain" description="Protein export membrane protein SecD/SecF C-terminal" evidence="10">
    <location>
        <begin position="177"/>
        <end position="351"/>
    </location>
</feature>
<dbReference type="FunFam" id="1.20.1640.10:FF:000014">
    <property type="entry name" value="Protein translocase subunit SecD"/>
    <property type="match status" value="1"/>
</dbReference>